<protein>
    <submittedName>
        <fullName evidence="1">Uncharacterized protein</fullName>
    </submittedName>
</protein>
<sequence length="62" mass="6734">MFDAEIASVTHSQRANCLDPHTLLTIIDLDPLDLQIVAASASQGIFAELSISRLLGYNSVNY</sequence>
<name>A0AAU9PXG5_9VIBR</name>
<proteinExistence type="predicted"/>
<dbReference type="AlphaFoldDB" id="A0AAU9PXG5"/>
<dbReference type="EMBL" id="CAKMTQ010000001">
    <property type="protein sequence ID" value="CAH1520443.1"/>
    <property type="molecule type" value="Genomic_DNA"/>
</dbReference>
<reference evidence="1" key="1">
    <citation type="submission" date="2022-01" db="EMBL/GenBank/DDBJ databases">
        <authorList>
            <person name="Lagorce A."/>
        </authorList>
    </citation>
    <scope>NUCLEOTIDE SEQUENCE</scope>
    <source>
        <strain evidence="1">Th15_F1_D04</strain>
    </source>
</reference>
<evidence type="ECO:0000313" key="2">
    <source>
        <dbReference type="Proteomes" id="UP001295420"/>
    </source>
</evidence>
<organism evidence="1 2">
    <name type="scientific">Vibrio owensii</name>
    <dbReference type="NCBI Taxonomy" id="696485"/>
    <lineage>
        <taxon>Bacteria</taxon>
        <taxon>Pseudomonadati</taxon>
        <taxon>Pseudomonadota</taxon>
        <taxon>Gammaproteobacteria</taxon>
        <taxon>Vibrionales</taxon>
        <taxon>Vibrionaceae</taxon>
        <taxon>Vibrio</taxon>
    </lineage>
</organism>
<accession>A0AAU9PXG5</accession>
<comment type="caution">
    <text evidence="1">The sequence shown here is derived from an EMBL/GenBank/DDBJ whole genome shotgun (WGS) entry which is preliminary data.</text>
</comment>
<gene>
    <name evidence="1" type="ORF">THF1D04_10155</name>
</gene>
<dbReference type="Proteomes" id="UP001295420">
    <property type="component" value="Unassembled WGS sequence"/>
</dbReference>
<evidence type="ECO:0000313" key="1">
    <source>
        <dbReference type="EMBL" id="CAH1520443.1"/>
    </source>
</evidence>